<evidence type="ECO:0000313" key="2">
    <source>
        <dbReference type="Proteomes" id="UP001279410"/>
    </source>
</evidence>
<keyword evidence="2" id="KW-1185">Reference proteome</keyword>
<comment type="caution">
    <text evidence="1">The sequence shown here is derived from an EMBL/GenBank/DDBJ whole genome shotgun (WGS) entry which is preliminary data.</text>
</comment>
<organism evidence="1 2">
    <name type="scientific">Lates japonicus</name>
    <name type="common">Japanese lates</name>
    <dbReference type="NCBI Taxonomy" id="270547"/>
    <lineage>
        <taxon>Eukaryota</taxon>
        <taxon>Metazoa</taxon>
        <taxon>Chordata</taxon>
        <taxon>Craniata</taxon>
        <taxon>Vertebrata</taxon>
        <taxon>Euteleostomi</taxon>
        <taxon>Actinopterygii</taxon>
        <taxon>Neopterygii</taxon>
        <taxon>Teleostei</taxon>
        <taxon>Neoteleostei</taxon>
        <taxon>Acanthomorphata</taxon>
        <taxon>Carangaria</taxon>
        <taxon>Carangaria incertae sedis</taxon>
        <taxon>Centropomidae</taxon>
        <taxon>Lates</taxon>
    </lineage>
</organism>
<dbReference type="GO" id="GO:0016740">
    <property type="term" value="F:transferase activity"/>
    <property type="evidence" value="ECO:0007669"/>
    <property type="project" value="UniProtKB-KW"/>
</dbReference>
<evidence type="ECO:0000313" key="1">
    <source>
        <dbReference type="EMBL" id="GLD70895.1"/>
    </source>
</evidence>
<reference evidence="1" key="1">
    <citation type="submission" date="2022-08" db="EMBL/GenBank/DDBJ databases">
        <title>Genome sequencing of akame (Lates japonicus).</title>
        <authorList>
            <person name="Hashiguchi Y."/>
            <person name="Takahashi H."/>
        </authorList>
    </citation>
    <scope>NUCLEOTIDE SEQUENCE</scope>
    <source>
        <strain evidence="1">Kochi</strain>
    </source>
</reference>
<dbReference type="Proteomes" id="UP001279410">
    <property type="component" value="Unassembled WGS sequence"/>
</dbReference>
<name>A0AAD3NFQ2_LATJO</name>
<protein>
    <submittedName>
        <fullName evidence="1">L-aminoadipate-semialdehyde dehydrogenase-phosphopantetheinyl transferase</fullName>
    </submittedName>
</protein>
<dbReference type="AlphaFoldDB" id="A0AAD3NFQ2"/>
<dbReference type="EMBL" id="BRZM01000458">
    <property type="protein sequence ID" value="GLD70895.1"/>
    <property type="molecule type" value="Genomic_DNA"/>
</dbReference>
<accession>A0AAD3NFQ2</accession>
<gene>
    <name evidence="1" type="ORF">AKAME5_002221400</name>
</gene>
<proteinExistence type="predicted"/>
<sequence length="78" mass="8683">MCANKYDSAESLLDVDDIMLPVAFPDQPRQSGTTTHVILHLFLLLPHSRCCRSGDLAASASPLTEEDPAYWDNFKMKS</sequence>
<keyword evidence="1" id="KW-0808">Transferase</keyword>